<dbReference type="Proteomes" id="UP000694547">
    <property type="component" value="Chromosome 12"/>
</dbReference>
<reference evidence="1 2" key="1">
    <citation type="submission" date="2018-10" db="EMBL/GenBank/DDBJ databases">
        <title>Improved assembly of the deer mouse Peromyscus maniculatus genome.</title>
        <authorList>
            <person name="Lassance J.-M."/>
            <person name="Hoekstra H.E."/>
        </authorList>
    </citation>
    <scope>NUCLEOTIDE SEQUENCE [LARGE SCALE GENOMIC DNA]</scope>
</reference>
<protein>
    <submittedName>
        <fullName evidence="1">Uncharacterized protein</fullName>
    </submittedName>
</protein>
<dbReference type="GO" id="GO:0031849">
    <property type="term" value="F:olfactory receptor binding"/>
    <property type="evidence" value="ECO:0007669"/>
    <property type="project" value="TreeGrafter"/>
</dbReference>
<dbReference type="GO" id="GO:0005737">
    <property type="term" value="C:cytoplasm"/>
    <property type="evidence" value="ECO:0007669"/>
    <property type="project" value="TreeGrafter"/>
</dbReference>
<accession>A0A8C8W639</accession>
<evidence type="ECO:0000313" key="2">
    <source>
        <dbReference type="Proteomes" id="UP000694547"/>
    </source>
</evidence>
<proteinExistence type="predicted"/>
<dbReference type="PANTHER" id="PTHR14402:SF8">
    <property type="entry name" value="RECEPTOR-TRANSPORTING PROTEIN 4"/>
    <property type="match status" value="1"/>
</dbReference>
<dbReference type="GeneTree" id="ENSGT00960000190726"/>
<sequence length="62" mass="7402">MLLTPSTWEKMFQELMQEEKPRAKWTFQLDKNILPNVMAMGWRQYLQTGLGRNTMGMAPRRN</sequence>
<dbReference type="AlphaFoldDB" id="A0A8C8W639"/>
<reference evidence="1" key="2">
    <citation type="submission" date="2025-08" db="UniProtKB">
        <authorList>
            <consortium name="Ensembl"/>
        </authorList>
    </citation>
    <scope>IDENTIFICATION</scope>
</reference>
<evidence type="ECO:0000313" key="1">
    <source>
        <dbReference type="Ensembl" id="ENSPEMP00000036261.1"/>
    </source>
</evidence>
<name>A0A8C8W639_PERMB</name>
<keyword evidence="2" id="KW-1185">Reference proteome</keyword>
<dbReference type="Ensembl" id="ENSPEMT00000036781.1">
    <property type="protein sequence ID" value="ENSPEMP00000036261.1"/>
    <property type="gene ID" value="ENSPEMG00000025463.1"/>
</dbReference>
<dbReference type="PANTHER" id="PTHR14402">
    <property type="entry name" value="RECEPTOR TRANSPORTING PROTEIN"/>
    <property type="match status" value="1"/>
</dbReference>
<dbReference type="GO" id="GO:0051205">
    <property type="term" value="P:protein insertion into membrane"/>
    <property type="evidence" value="ECO:0007669"/>
    <property type="project" value="TreeGrafter"/>
</dbReference>
<dbReference type="GO" id="GO:0001580">
    <property type="term" value="P:detection of chemical stimulus involved in sensory perception of bitter taste"/>
    <property type="evidence" value="ECO:0007669"/>
    <property type="project" value="TreeGrafter"/>
</dbReference>
<organism evidence="1 2">
    <name type="scientific">Peromyscus maniculatus bairdii</name>
    <name type="common">Prairie deer mouse</name>
    <dbReference type="NCBI Taxonomy" id="230844"/>
    <lineage>
        <taxon>Eukaryota</taxon>
        <taxon>Metazoa</taxon>
        <taxon>Chordata</taxon>
        <taxon>Craniata</taxon>
        <taxon>Vertebrata</taxon>
        <taxon>Euteleostomi</taxon>
        <taxon>Mammalia</taxon>
        <taxon>Eutheria</taxon>
        <taxon>Euarchontoglires</taxon>
        <taxon>Glires</taxon>
        <taxon>Rodentia</taxon>
        <taxon>Myomorpha</taxon>
        <taxon>Muroidea</taxon>
        <taxon>Cricetidae</taxon>
        <taxon>Neotominae</taxon>
        <taxon>Peromyscus</taxon>
    </lineage>
</organism>
<reference evidence="1" key="3">
    <citation type="submission" date="2025-09" db="UniProtKB">
        <authorList>
            <consortium name="Ensembl"/>
        </authorList>
    </citation>
    <scope>IDENTIFICATION</scope>
</reference>
<dbReference type="GO" id="GO:0006612">
    <property type="term" value="P:protein targeting to membrane"/>
    <property type="evidence" value="ECO:0007669"/>
    <property type="project" value="TreeGrafter"/>
</dbReference>
<dbReference type="InterPro" id="IPR026096">
    <property type="entry name" value="R-trans_p"/>
</dbReference>